<dbReference type="SUPFAM" id="SSF53335">
    <property type="entry name" value="S-adenosyl-L-methionine-dependent methyltransferases"/>
    <property type="match status" value="1"/>
</dbReference>
<dbReference type="InterPro" id="IPR029063">
    <property type="entry name" value="SAM-dependent_MTases_sf"/>
</dbReference>
<dbReference type="GO" id="GO:1904047">
    <property type="term" value="F:S-adenosyl-L-methionine binding"/>
    <property type="evidence" value="ECO:0007669"/>
    <property type="project" value="TreeGrafter"/>
</dbReference>
<keyword evidence="2 4" id="KW-0808">Transferase</keyword>
<dbReference type="Proteomes" id="UP000242502">
    <property type="component" value="Unassembled WGS sequence"/>
</dbReference>
<evidence type="ECO:0000313" key="4">
    <source>
        <dbReference type="EMBL" id="ODS23026.1"/>
    </source>
</evidence>
<dbReference type="EMBL" id="MDLC01000042">
    <property type="protein sequence ID" value="ODS23026.1"/>
    <property type="molecule type" value="Genomic_DNA"/>
</dbReference>
<dbReference type="AlphaFoldDB" id="A0A1D2QN71"/>
<evidence type="ECO:0000313" key="5">
    <source>
        <dbReference type="Proteomes" id="UP000242502"/>
    </source>
</evidence>
<accession>A0A1D2QN71</accession>
<dbReference type="GO" id="GO:0009007">
    <property type="term" value="F:site-specific DNA-methyltransferase (adenine-specific) activity"/>
    <property type="evidence" value="ECO:0007669"/>
    <property type="project" value="UniProtKB-EC"/>
</dbReference>
<dbReference type="GO" id="GO:0043565">
    <property type="term" value="F:sequence-specific DNA binding"/>
    <property type="evidence" value="ECO:0007669"/>
    <property type="project" value="TreeGrafter"/>
</dbReference>
<gene>
    <name evidence="4" type="ORF">AB835_11090</name>
</gene>
<evidence type="ECO:0000256" key="1">
    <source>
        <dbReference type="ARBA" id="ARBA00022603"/>
    </source>
</evidence>
<dbReference type="GO" id="GO:0009307">
    <property type="term" value="P:DNA restriction-modification system"/>
    <property type="evidence" value="ECO:0007669"/>
    <property type="project" value="InterPro"/>
</dbReference>
<comment type="caution">
    <text evidence="4">The sequence shown here is derived from an EMBL/GenBank/DDBJ whole genome shotgun (WGS) entry which is preliminary data.</text>
</comment>
<keyword evidence="1 4" id="KW-0489">Methyltransferase</keyword>
<dbReference type="PANTHER" id="PTHR30481">
    <property type="entry name" value="DNA ADENINE METHYLASE"/>
    <property type="match status" value="1"/>
</dbReference>
<sequence length="323" mass="37176">MRQENLFLYDEIKDTKVVNVASVPQRSPFRYPGGKTWFVPRLREWLKSQDMKPRILIEPFAGGGIVSLTSVYERLVESALMIELDEDVAAVWEAVTTGNANWLANRILNFEMNHENASKEIVKPTKSIRERAFKTILKNRCNHGGILASGSGFLKKGEAGKGVLSRWYPETLAKRIREIDLHRNRLEFRKEDALFVIEEYMNDPDVVFFIDPPYTAGGKKAGKRLYNYFEVDHEHLFQLCSELEGDFIMTYDNAPEVLALAKKYGFQAKPIPMKNTHHAKLTELVIGRDLGWMLNINRVLENQAKYKVQKLNRARKKSVIDIS</sequence>
<dbReference type="InterPro" id="IPR012327">
    <property type="entry name" value="MeTrfase_D12"/>
</dbReference>
<reference evidence="4 5" key="1">
    <citation type="journal article" date="2016" name="Appl. Environ. Microbiol.">
        <title>Lack of Overt Genome Reduction in the Bryostatin-Producing Bryozoan Symbiont "Candidatus Endobugula sertula".</title>
        <authorList>
            <person name="Miller I.J."/>
            <person name="Vanee N."/>
            <person name="Fong S.S."/>
            <person name="Lim-Fong G.E."/>
            <person name="Kwan J.C."/>
        </authorList>
    </citation>
    <scope>NUCLEOTIDE SEQUENCE [LARGE SCALE GENOMIC DNA]</scope>
    <source>
        <strain evidence="4">AB1-4</strain>
    </source>
</reference>
<dbReference type="GO" id="GO:0032259">
    <property type="term" value="P:methylation"/>
    <property type="evidence" value="ECO:0007669"/>
    <property type="project" value="UniProtKB-KW"/>
</dbReference>
<dbReference type="PANTHER" id="PTHR30481:SF2">
    <property type="entry name" value="SITE-SPECIFIC DNA-METHYLTRANSFERASE (ADENINE-SPECIFIC)"/>
    <property type="match status" value="1"/>
</dbReference>
<dbReference type="Gene3D" id="3.40.50.150">
    <property type="entry name" value="Vaccinia Virus protein VP39"/>
    <property type="match status" value="2"/>
</dbReference>
<proteinExistence type="predicted"/>
<name>A0A1D2QN71_9GAMM</name>
<dbReference type="Pfam" id="PF02086">
    <property type="entry name" value="MethyltransfD12"/>
    <property type="match status" value="1"/>
</dbReference>
<dbReference type="PRINTS" id="PR00505">
    <property type="entry name" value="D12N6MTFRASE"/>
</dbReference>
<organism evidence="4 5">
    <name type="scientific">Candidatus Endobugula sertula</name>
    <name type="common">Bugula neritina bacterial symbiont</name>
    <dbReference type="NCBI Taxonomy" id="62101"/>
    <lineage>
        <taxon>Bacteria</taxon>
        <taxon>Pseudomonadati</taxon>
        <taxon>Pseudomonadota</taxon>
        <taxon>Gammaproteobacteria</taxon>
        <taxon>Cellvibrionales</taxon>
        <taxon>Cellvibrionaceae</taxon>
        <taxon>Candidatus Endobugula</taxon>
    </lineage>
</organism>
<dbReference type="STRING" id="62101.AB835_11090"/>
<dbReference type="GO" id="GO:0006298">
    <property type="term" value="P:mismatch repair"/>
    <property type="evidence" value="ECO:0007669"/>
    <property type="project" value="TreeGrafter"/>
</dbReference>
<protein>
    <submittedName>
        <fullName evidence="4">DNA methyltransferase</fullName>
    </submittedName>
</protein>
<evidence type="ECO:0000256" key="2">
    <source>
        <dbReference type="ARBA" id="ARBA00022679"/>
    </source>
</evidence>
<keyword evidence="3" id="KW-0949">S-adenosyl-L-methionine</keyword>
<evidence type="ECO:0000256" key="3">
    <source>
        <dbReference type="ARBA" id="ARBA00022691"/>
    </source>
</evidence>